<dbReference type="GO" id="GO:1902181">
    <property type="term" value="P:verruculogen biosynthetic process"/>
    <property type="evidence" value="ECO:0007669"/>
    <property type="project" value="UniProtKB-ARBA"/>
</dbReference>
<dbReference type="GO" id="GO:0004497">
    <property type="term" value="F:monooxygenase activity"/>
    <property type="evidence" value="ECO:0007669"/>
    <property type="project" value="UniProtKB-KW"/>
</dbReference>
<comment type="subcellular location">
    <subcellularLocation>
        <location evidence="2">Membrane</location>
    </subcellularLocation>
</comment>
<dbReference type="InterPro" id="IPR017972">
    <property type="entry name" value="Cyt_P450_CS"/>
</dbReference>
<evidence type="ECO:0000256" key="3">
    <source>
        <dbReference type="ARBA" id="ARBA00004685"/>
    </source>
</evidence>
<keyword evidence="8 16" id="KW-1133">Transmembrane helix</keyword>
<comment type="cofactor">
    <cofactor evidence="1 13">
        <name>heme</name>
        <dbReference type="ChEBI" id="CHEBI:30413"/>
    </cofactor>
</comment>
<dbReference type="GO" id="GO:0005506">
    <property type="term" value="F:iron ion binding"/>
    <property type="evidence" value="ECO:0007669"/>
    <property type="project" value="InterPro"/>
</dbReference>
<dbReference type="PROSITE" id="PS00086">
    <property type="entry name" value="CYTOCHROME_P450"/>
    <property type="match status" value="1"/>
</dbReference>
<keyword evidence="7 13" id="KW-0479">Metal-binding</keyword>
<sequence length="542" mass="60433">MPFMAFENFGSFMLVGILCAILYFIGVVVYRLKFHPLAKYPGPLLGKITDWYSVIRSLRGDRHIHFLRLHEKHGTFVRFGPNRISVNTAEGLQKIYGTKANTNKSNYYNVFDEVFKGDSSLTTIDNQLHAKKKRTVSVALSESSIRSMEELILRNIRSFCESLGQKTSGSAASTPDGEDRWSEPRDLTDWADYLAFDIMSDICFSSSFNMLHSTGNRYILEMLPKGVNGLNVCGWMPALLRFGIGDWFYPGLSKNLQRYEAFARQQSTKRLALGNDTGHHDVFSHLLLANKNSKSGAPVFSPSDLVAETSLLITGGSDTTATAIASTLFYLMHYPKALARLQAEVRPRFSSLESIRPGTNLSTCRWLRACIDEAMRITPGVPGLLPRRVLAEGVTIAGEWFAPGTDLGVPHYAIHHNEALYPDSFAYRPERWIIGCSSDSADGHVTSAEEVAKAESGFCAFSIGQRGCVGKALAMKELMVTIARLVWLYDMRLAPGEEKVGGGGRGEERGREREHELQIKDMFVAKTKGPVMQFQRRQKTVD</sequence>
<dbReference type="EMBL" id="MU005629">
    <property type="protein sequence ID" value="KAF2676845.1"/>
    <property type="molecule type" value="Genomic_DNA"/>
</dbReference>
<evidence type="ECO:0000256" key="14">
    <source>
        <dbReference type="RuleBase" id="RU000461"/>
    </source>
</evidence>
<accession>A0A6G1IFD5</accession>
<keyword evidence="6 16" id="KW-0812">Transmembrane</keyword>
<feature type="region of interest" description="Disordered" evidence="15">
    <location>
        <begin position="498"/>
        <end position="517"/>
    </location>
</feature>
<dbReference type="OrthoDB" id="1470350at2759"/>
<evidence type="ECO:0000256" key="10">
    <source>
        <dbReference type="ARBA" id="ARBA00023004"/>
    </source>
</evidence>
<evidence type="ECO:0000256" key="2">
    <source>
        <dbReference type="ARBA" id="ARBA00004370"/>
    </source>
</evidence>
<evidence type="ECO:0000256" key="4">
    <source>
        <dbReference type="ARBA" id="ARBA00010617"/>
    </source>
</evidence>
<dbReference type="InterPro" id="IPR001128">
    <property type="entry name" value="Cyt_P450"/>
</dbReference>
<feature type="binding site" description="axial binding residue" evidence="13">
    <location>
        <position position="468"/>
    </location>
    <ligand>
        <name>heme</name>
        <dbReference type="ChEBI" id="CHEBI:30413"/>
    </ligand>
    <ligandPart>
        <name>Fe</name>
        <dbReference type="ChEBI" id="CHEBI:18248"/>
    </ligandPart>
</feature>
<evidence type="ECO:0000256" key="13">
    <source>
        <dbReference type="PIRSR" id="PIRSR602401-1"/>
    </source>
</evidence>
<evidence type="ECO:0000256" key="15">
    <source>
        <dbReference type="SAM" id="MobiDB-lite"/>
    </source>
</evidence>
<dbReference type="GO" id="GO:0020037">
    <property type="term" value="F:heme binding"/>
    <property type="evidence" value="ECO:0007669"/>
    <property type="project" value="InterPro"/>
</dbReference>
<comment type="similarity">
    <text evidence="4 14">Belongs to the cytochrome P450 family.</text>
</comment>
<dbReference type="SUPFAM" id="SSF48264">
    <property type="entry name" value="Cytochrome P450"/>
    <property type="match status" value="1"/>
</dbReference>
<dbReference type="GO" id="GO:0016705">
    <property type="term" value="F:oxidoreductase activity, acting on paired donors, with incorporation or reduction of molecular oxygen"/>
    <property type="evidence" value="ECO:0007669"/>
    <property type="project" value="InterPro"/>
</dbReference>
<dbReference type="PRINTS" id="PR00463">
    <property type="entry name" value="EP450I"/>
</dbReference>
<evidence type="ECO:0000256" key="16">
    <source>
        <dbReference type="SAM" id="Phobius"/>
    </source>
</evidence>
<dbReference type="CDD" id="cd11061">
    <property type="entry name" value="CYP67-like"/>
    <property type="match status" value="1"/>
</dbReference>
<feature type="transmembrane region" description="Helical" evidence="16">
    <location>
        <begin position="12"/>
        <end position="30"/>
    </location>
</feature>
<dbReference type="GO" id="GO:0016020">
    <property type="term" value="C:membrane"/>
    <property type="evidence" value="ECO:0007669"/>
    <property type="project" value="UniProtKB-SubCell"/>
</dbReference>
<dbReference type="InterPro" id="IPR036396">
    <property type="entry name" value="Cyt_P450_sf"/>
</dbReference>
<name>A0A6G1IFD5_9PLEO</name>
<dbReference type="Gene3D" id="1.10.630.10">
    <property type="entry name" value="Cytochrome P450"/>
    <property type="match status" value="1"/>
</dbReference>
<dbReference type="PANTHER" id="PTHR24305:SF237">
    <property type="entry name" value="CYTOCHROME P450 MONOOXYGENASE ATNE-RELATED"/>
    <property type="match status" value="1"/>
</dbReference>
<gene>
    <name evidence="17" type="ORF">K458DRAFT_351199</name>
</gene>
<evidence type="ECO:0000256" key="11">
    <source>
        <dbReference type="ARBA" id="ARBA00023033"/>
    </source>
</evidence>
<keyword evidence="9 14" id="KW-0560">Oxidoreductase</keyword>
<evidence type="ECO:0000256" key="1">
    <source>
        <dbReference type="ARBA" id="ARBA00001971"/>
    </source>
</evidence>
<dbReference type="Proteomes" id="UP000799291">
    <property type="component" value="Unassembled WGS sequence"/>
</dbReference>
<evidence type="ECO:0000256" key="6">
    <source>
        <dbReference type="ARBA" id="ARBA00022692"/>
    </source>
</evidence>
<keyword evidence="12 16" id="KW-0472">Membrane</keyword>
<evidence type="ECO:0000256" key="8">
    <source>
        <dbReference type="ARBA" id="ARBA00022989"/>
    </source>
</evidence>
<dbReference type="InterPro" id="IPR002401">
    <property type="entry name" value="Cyt_P450_E_grp-I"/>
</dbReference>
<dbReference type="PRINTS" id="PR00385">
    <property type="entry name" value="P450"/>
</dbReference>
<protein>
    <submittedName>
        <fullName evidence="17">Cytochrome P450 family protein</fullName>
    </submittedName>
</protein>
<proteinExistence type="inferred from homology"/>
<keyword evidence="5 13" id="KW-0349">Heme</keyword>
<keyword evidence="18" id="KW-1185">Reference proteome</keyword>
<dbReference type="InterPro" id="IPR050121">
    <property type="entry name" value="Cytochrome_P450_monoxygenase"/>
</dbReference>
<evidence type="ECO:0000313" key="18">
    <source>
        <dbReference type="Proteomes" id="UP000799291"/>
    </source>
</evidence>
<comment type="pathway">
    <text evidence="3">Mycotoxin biosynthesis.</text>
</comment>
<dbReference type="Pfam" id="PF00067">
    <property type="entry name" value="p450"/>
    <property type="match status" value="1"/>
</dbReference>
<dbReference type="AlphaFoldDB" id="A0A6G1IFD5"/>
<evidence type="ECO:0000256" key="12">
    <source>
        <dbReference type="ARBA" id="ARBA00023136"/>
    </source>
</evidence>
<reference evidence="17" key="1">
    <citation type="journal article" date="2020" name="Stud. Mycol.">
        <title>101 Dothideomycetes genomes: a test case for predicting lifestyles and emergence of pathogens.</title>
        <authorList>
            <person name="Haridas S."/>
            <person name="Albert R."/>
            <person name="Binder M."/>
            <person name="Bloem J."/>
            <person name="Labutti K."/>
            <person name="Salamov A."/>
            <person name="Andreopoulos B."/>
            <person name="Baker S."/>
            <person name="Barry K."/>
            <person name="Bills G."/>
            <person name="Bluhm B."/>
            <person name="Cannon C."/>
            <person name="Castanera R."/>
            <person name="Culley D."/>
            <person name="Daum C."/>
            <person name="Ezra D."/>
            <person name="Gonzalez J."/>
            <person name="Henrissat B."/>
            <person name="Kuo A."/>
            <person name="Liang C."/>
            <person name="Lipzen A."/>
            <person name="Lutzoni F."/>
            <person name="Magnuson J."/>
            <person name="Mondo S."/>
            <person name="Nolan M."/>
            <person name="Ohm R."/>
            <person name="Pangilinan J."/>
            <person name="Park H.-J."/>
            <person name="Ramirez L."/>
            <person name="Alfaro M."/>
            <person name="Sun H."/>
            <person name="Tritt A."/>
            <person name="Yoshinaga Y."/>
            <person name="Zwiers L.-H."/>
            <person name="Turgeon B."/>
            <person name="Goodwin S."/>
            <person name="Spatafora J."/>
            <person name="Crous P."/>
            <person name="Grigoriev I."/>
        </authorList>
    </citation>
    <scope>NUCLEOTIDE SEQUENCE</scope>
    <source>
        <strain evidence="17">CBS 122367</strain>
    </source>
</reference>
<keyword evidence="10 13" id="KW-0408">Iron</keyword>
<dbReference type="PANTHER" id="PTHR24305">
    <property type="entry name" value="CYTOCHROME P450"/>
    <property type="match status" value="1"/>
</dbReference>
<evidence type="ECO:0000313" key="17">
    <source>
        <dbReference type="EMBL" id="KAF2676845.1"/>
    </source>
</evidence>
<evidence type="ECO:0000256" key="7">
    <source>
        <dbReference type="ARBA" id="ARBA00022723"/>
    </source>
</evidence>
<evidence type="ECO:0000256" key="5">
    <source>
        <dbReference type="ARBA" id="ARBA00022617"/>
    </source>
</evidence>
<organism evidence="17 18">
    <name type="scientific">Lentithecium fluviatile CBS 122367</name>
    <dbReference type="NCBI Taxonomy" id="1168545"/>
    <lineage>
        <taxon>Eukaryota</taxon>
        <taxon>Fungi</taxon>
        <taxon>Dikarya</taxon>
        <taxon>Ascomycota</taxon>
        <taxon>Pezizomycotina</taxon>
        <taxon>Dothideomycetes</taxon>
        <taxon>Pleosporomycetidae</taxon>
        <taxon>Pleosporales</taxon>
        <taxon>Massarineae</taxon>
        <taxon>Lentitheciaceae</taxon>
        <taxon>Lentithecium</taxon>
    </lineage>
</organism>
<dbReference type="FunFam" id="1.10.630.10:FF:000063">
    <property type="entry name" value="Cytochrome P450 monooxygenase"/>
    <property type="match status" value="1"/>
</dbReference>
<keyword evidence="11 14" id="KW-0503">Monooxygenase</keyword>
<evidence type="ECO:0000256" key="9">
    <source>
        <dbReference type="ARBA" id="ARBA00023002"/>
    </source>
</evidence>